<proteinExistence type="predicted"/>
<organism evidence="4 5">
    <name type="scientific">Candidatus Marinarcus aquaticus</name>
    <dbReference type="NCBI Taxonomy" id="2044504"/>
    <lineage>
        <taxon>Bacteria</taxon>
        <taxon>Pseudomonadati</taxon>
        <taxon>Campylobacterota</taxon>
        <taxon>Epsilonproteobacteria</taxon>
        <taxon>Campylobacterales</taxon>
        <taxon>Arcobacteraceae</taxon>
        <taxon>Candidatus Marinarcus</taxon>
    </lineage>
</organism>
<evidence type="ECO:0000313" key="5">
    <source>
        <dbReference type="Proteomes" id="UP000290657"/>
    </source>
</evidence>
<protein>
    <submittedName>
        <fullName evidence="4">Uncharacterized protein</fullName>
    </submittedName>
</protein>
<dbReference type="PANTHER" id="PTHR24171">
    <property type="entry name" value="ANKYRIN REPEAT DOMAIN-CONTAINING PROTEIN 39-RELATED"/>
    <property type="match status" value="1"/>
</dbReference>
<dbReference type="Proteomes" id="UP000290657">
    <property type="component" value="Unassembled WGS sequence"/>
</dbReference>
<gene>
    <name evidence="4" type="ORF">CRV04_08425</name>
</gene>
<keyword evidence="5" id="KW-1185">Reference proteome</keyword>
<keyword evidence="1" id="KW-0677">Repeat</keyword>
<evidence type="ECO:0000256" key="1">
    <source>
        <dbReference type="ARBA" id="ARBA00022737"/>
    </source>
</evidence>
<dbReference type="InterPro" id="IPR002110">
    <property type="entry name" value="Ankyrin_rpt"/>
</dbReference>
<dbReference type="SMART" id="SM00248">
    <property type="entry name" value="ANK"/>
    <property type="match status" value="4"/>
</dbReference>
<feature type="repeat" description="ANK" evidence="3">
    <location>
        <begin position="115"/>
        <end position="147"/>
    </location>
</feature>
<feature type="repeat" description="ANK" evidence="3">
    <location>
        <begin position="82"/>
        <end position="114"/>
    </location>
</feature>
<dbReference type="AlphaFoldDB" id="A0A4V1LNW0"/>
<dbReference type="RefSeq" id="WP_128996406.1">
    <property type="nucleotide sequence ID" value="NZ_PDKN01000005.1"/>
</dbReference>
<keyword evidence="2 3" id="KW-0040">ANK repeat</keyword>
<dbReference type="Pfam" id="PF12796">
    <property type="entry name" value="Ank_2"/>
    <property type="match status" value="1"/>
</dbReference>
<sequence length="176" mass="20109">MLRLVFLLLPLFIWANNGWNALHKAVYEEDIQKVQHALETEDIDSTTTAGLSSLHMSVKKRDLAMVKFLVDQGANIDAQDNKGFSVLYYAVLQNNIPIAKYLLTHKANPNLKNNIGNAPMHNIAYNSRFEMLELFIFFGANLKIKNAYGMRPYDFAQRKGNKGMMAELSQYEHNLK</sequence>
<reference evidence="4 5" key="1">
    <citation type="submission" date="2017-10" db="EMBL/GenBank/DDBJ databases">
        <title>Genomics of the genus Arcobacter.</title>
        <authorList>
            <person name="Perez-Cataluna A."/>
            <person name="Figueras M.J."/>
        </authorList>
    </citation>
    <scope>NUCLEOTIDE SEQUENCE [LARGE SCALE GENOMIC DNA]</scope>
    <source>
        <strain evidence="4 5">CECT 8987</strain>
    </source>
</reference>
<evidence type="ECO:0000256" key="3">
    <source>
        <dbReference type="PROSITE-ProRule" id="PRU00023"/>
    </source>
</evidence>
<feature type="repeat" description="ANK" evidence="3">
    <location>
        <begin position="49"/>
        <end position="81"/>
    </location>
</feature>
<evidence type="ECO:0000256" key="2">
    <source>
        <dbReference type="ARBA" id="ARBA00023043"/>
    </source>
</evidence>
<accession>A0A4V1LNW0</accession>
<comment type="caution">
    <text evidence="4">The sequence shown here is derived from an EMBL/GenBank/DDBJ whole genome shotgun (WGS) entry which is preliminary data.</text>
</comment>
<dbReference type="PROSITE" id="PS50088">
    <property type="entry name" value="ANK_REPEAT"/>
    <property type="match status" value="3"/>
</dbReference>
<dbReference type="PROSITE" id="PS50297">
    <property type="entry name" value="ANK_REP_REGION"/>
    <property type="match status" value="2"/>
</dbReference>
<evidence type="ECO:0000313" key="4">
    <source>
        <dbReference type="EMBL" id="RXJ56432.1"/>
    </source>
</evidence>
<dbReference type="InterPro" id="IPR036770">
    <property type="entry name" value="Ankyrin_rpt-contain_sf"/>
</dbReference>
<dbReference type="OrthoDB" id="5348263at2"/>
<dbReference type="PANTHER" id="PTHR24171:SF9">
    <property type="entry name" value="ANKYRIN REPEAT DOMAIN-CONTAINING PROTEIN 39"/>
    <property type="match status" value="1"/>
</dbReference>
<name>A0A4V1LNW0_9BACT</name>
<dbReference type="EMBL" id="PDKN01000005">
    <property type="protein sequence ID" value="RXJ56432.1"/>
    <property type="molecule type" value="Genomic_DNA"/>
</dbReference>
<dbReference type="SUPFAM" id="SSF48403">
    <property type="entry name" value="Ankyrin repeat"/>
    <property type="match status" value="1"/>
</dbReference>
<dbReference type="Gene3D" id="1.25.40.20">
    <property type="entry name" value="Ankyrin repeat-containing domain"/>
    <property type="match status" value="1"/>
</dbReference>